<sequence>MAQLDAGKHLYFIPESQICGRIRPHRQGQGLFSIEVGAAHAADVMMAAIPRGEELQIQLYHDSDTIPANQMNWIRQTLETSTGTWPAATGSSPLSVGEAQYAPARCPSQGARDVVIQGWKELGLAVGLGDKGSIFADDADIVSAKLLSEYYQYRGYNVSVKDVIRHASRLLQGHMLDGKSPPRTLQEEGAMRRC</sequence>
<dbReference type="EMBL" id="CP058938">
    <property type="protein sequence ID" value="QLI74423.1"/>
    <property type="molecule type" value="Genomic_DNA"/>
</dbReference>
<reference evidence="2 3" key="1">
    <citation type="submission" date="2020-07" db="EMBL/GenBank/DDBJ databases">
        <title>Telomere length de novo assembly of all 7 chromosomes of the fungus, Metarhizium brunneum, using a novel assembly pipeline.</title>
        <authorList>
            <person name="Saud z."/>
            <person name="Kortsinoglou A."/>
            <person name="Kouvelis V.N."/>
            <person name="Butt T.M."/>
        </authorList>
    </citation>
    <scope>NUCLEOTIDE SEQUENCE [LARGE SCALE GENOMIC DNA]</scope>
    <source>
        <strain evidence="2 3">4556</strain>
    </source>
</reference>
<feature type="compositionally biased region" description="Basic and acidic residues" evidence="1">
    <location>
        <begin position="185"/>
        <end position="194"/>
    </location>
</feature>
<evidence type="ECO:0000256" key="1">
    <source>
        <dbReference type="SAM" id="MobiDB-lite"/>
    </source>
</evidence>
<dbReference type="RefSeq" id="XP_065987897.1">
    <property type="nucleotide sequence ID" value="XM_066131845.1"/>
</dbReference>
<proteinExistence type="predicted"/>
<accession>A0A7D5Z843</accession>
<evidence type="ECO:0000313" key="2">
    <source>
        <dbReference type="EMBL" id="QLI74423.1"/>
    </source>
</evidence>
<name>A0A7D5Z843_9HYPO</name>
<evidence type="ECO:0000313" key="3">
    <source>
        <dbReference type="Proteomes" id="UP000510686"/>
    </source>
</evidence>
<organism evidence="2 3">
    <name type="scientific">Metarhizium brunneum</name>
    <dbReference type="NCBI Taxonomy" id="500148"/>
    <lineage>
        <taxon>Eukaryota</taxon>
        <taxon>Fungi</taxon>
        <taxon>Dikarya</taxon>
        <taxon>Ascomycota</taxon>
        <taxon>Pezizomycotina</taxon>
        <taxon>Sordariomycetes</taxon>
        <taxon>Hypocreomycetidae</taxon>
        <taxon>Hypocreales</taxon>
        <taxon>Clavicipitaceae</taxon>
        <taxon>Metarhizium</taxon>
    </lineage>
</organism>
<protein>
    <submittedName>
        <fullName evidence="2">Uncharacterized protein</fullName>
    </submittedName>
</protein>
<dbReference type="KEGG" id="mbrn:26246873"/>
<feature type="region of interest" description="Disordered" evidence="1">
    <location>
        <begin position="175"/>
        <end position="194"/>
    </location>
</feature>
<dbReference type="GeneID" id="26246873"/>
<gene>
    <name evidence="2" type="ORF">G6M90_00g112070</name>
</gene>
<keyword evidence="3" id="KW-1185">Reference proteome</keyword>
<dbReference type="AlphaFoldDB" id="A0A7D5Z843"/>
<dbReference type="Proteomes" id="UP000510686">
    <property type="component" value="Chromosome 7"/>
</dbReference>